<dbReference type="GO" id="GO:0000976">
    <property type="term" value="F:transcription cis-regulatory region binding"/>
    <property type="evidence" value="ECO:0007669"/>
    <property type="project" value="TreeGrafter"/>
</dbReference>
<dbReference type="RefSeq" id="WP_220205962.1">
    <property type="nucleotide sequence ID" value="NZ_BNJK01000001.1"/>
</dbReference>
<accession>A0A8J3N4F3</accession>
<dbReference type="InterPro" id="IPR041673">
    <property type="entry name" value="TetR_C_23"/>
</dbReference>
<keyword evidence="1 2" id="KW-0238">DNA-binding</keyword>
<gene>
    <name evidence="4" type="ORF">KSF_053230</name>
</gene>
<dbReference type="Pfam" id="PF00440">
    <property type="entry name" value="TetR_N"/>
    <property type="match status" value="1"/>
</dbReference>
<dbReference type="InterPro" id="IPR036271">
    <property type="entry name" value="Tet_transcr_reg_TetR-rel_C_sf"/>
</dbReference>
<dbReference type="PROSITE" id="PS50977">
    <property type="entry name" value="HTH_TETR_2"/>
    <property type="match status" value="1"/>
</dbReference>
<dbReference type="SUPFAM" id="SSF46689">
    <property type="entry name" value="Homeodomain-like"/>
    <property type="match status" value="1"/>
</dbReference>
<dbReference type="InterPro" id="IPR009057">
    <property type="entry name" value="Homeodomain-like_sf"/>
</dbReference>
<dbReference type="Gene3D" id="1.10.357.10">
    <property type="entry name" value="Tetracycline Repressor, domain 2"/>
    <property type="match status" value="1"/>
</dbReference>
<dbReference type="EMBL" id="BNJK01000001">
    <property type="protein sequence ID" value="GHO95275.1"/>
    <property type="molecule type" value="Genomic_DNA"/>
</dbReference>
<comment type="caution">
    <text evidence="4">The sequence shown here is derived from an EMBL/GenBank/DDBJ whole genome shotgun (WGS) entry which is preliminary data.</text>
</comment>
<reference evidence="4" key="1">
    <citation type="submission" date="2020-10" db="EMBL/GenBank/DDBJ databases">
        <title>Taxonomic study of unclassified bacteria belonging to the class Ktedonobacteria.</title>
        <authorList>
            <person name="Yabe S."/>
            <person name="Wang C.M."/>
            <person name="Zheng Y."/>
            <person name="Sakai Y."/>
            <person name="Cavaletti L."/>
            <person name="Monciardini P."/>
            <person name="Donadio S."/>
        </authorList>
    </citation>
    <scope>NUCLEOTIDE SEQUENCE</scope>
    <source>
        <strain evidence="4">ID150040</strain>
    </source>
</reference>
<evidence type="ECO:0000313" key="4">
    <source>
        <dbReference type="EMBL" id="GHO95275.1"/>
    </source>
</evidence>
<dbReference type="GO" id="GO:0003700">
    <property type="term" value="F:DNA-binding transcription factor activity"/>
    <property type="evidence" value="ECO:0007669"/>
    <property type="project" value="TreeGrafter"/>
</dbReference>
<dbReference type="PRINTS" id="PR00455">
    <property type="entry name" value="HTHTETR"/>
</dbReference>
<dbReference type="PANTHER" id="PTHR30055">
    <property type="entry name" value="HTH-TYPE TRANSCRIPTIONAL REGULATOR RUTR"/>
    <property type="match status" value="1"/>
</dbReference>
<proteinExistence type="predicted"/>
<dbReference type="Proteomes" id="UP000597444">
    <property type="component" value="Unassembled WGS sequence"/>
</dbReference>
<dbReference type="Pfam" id="PF17931">
    <property type="entry name" value="TetR_C_23"/>
    <property type="match status" value="1"/>
</dbReference>
<evidence type="ECO:0000256" key="1">
    <source>
        <dbReference type="ARBA" id="ARBA00023125"/>
    </source>
</evidence>
<dbReference type="PANTHER" id="PTHR30055:SF226">
    <property type="entry name" value="HTH-TYPE TRANSCRIPTIONAL REGULATOR PKSA"/>
    <property type="match status" value="1"/>
</dbReference>
<keyword evidence="5" id="KW-1185">Reference proteome</keyword>
<dbReference type="AlphaFoldDB" id="A0A8J3N4F3"/>
<feature type="DNA-binding region" description="H-T-H motif" evidence="2">
    <location>
        <begin position="39"/>
        <end position="58"/>
    </location>
</feature>
<sequence length="230" mass="25635">MDLPQEIKKTQTQKAELTRKRIQDSAMELFASKGYEKTTMRDIAALAECSPGLAYRYFSSKEDLVLAIYQLLVQNLEEQVKALPASTLVERFERITQAHFALMAPYRETLAALFGAALNPRSSVAVFGEQVAHIRRKSRSIIAVVAIGAKDAPHEKQKDDLATILYGLHLLLILFWLQDRSEGQTTTSNALTFVRDALAMLRPMLRIPPISTMLARAASILGPMFGNDTL</sequence>
<evidence type="ECO:0000259" key="3">
    <source>
        <dbReference type="PROSITE" id="PS50977"/>
    </source>
</evidence>
<name>A0A8J3N4F3_9CHLR</name>
<dbReference type="InterPro" id="IPR001647">
    <property type="entry name" value="HTH_TetR"/>
</dbReference>
<evidence type="ECO:0000256" key="2">
    <source>
        <dbReference type="PROSITE-ProRule" id="PRU00335"/>
    </source>
</evidence>
<evidence type="ECO:0000313" key="5">
    <source>
        <dbReference type="Proteomes" id="UP000597444"/>
    </source>
</evidence>
<organism evidence="4 5">
    <name type="scientific">Reticulibacter mediterranei</name>
    <dbReference type="NCBI Taxonomy" id="2778369"/>
    <lineage>
        <taxon>Bacteria</taxon>
        <taxon>Bacillati</taxon>
        <taxon>Chloroflexota</taxon>
        <taxon>Ktedonobacteria</taxon>
        <taxon>Ktedonobacterales</taxon>
        <taxon>Reticulibacteraceae</taxon>
        <taxon>Reticulibacter</taxon>
    </lineage>
</organism>
<dbReference type="SUPFAM" id="SSF48498">
    <property type="entry name" value="Tetracyclin repressor-like, C-terminal domain"/>
    <property type="match status" value="1"/>
</dbReference>
<feature type="domain" description="HTH tetR-type" evidence="3">
    <location>
        <begin position="16"/>
        <end position="76"/>
    </location>
</feature>
<dbReference type="InterPro" id="IPR050109">
    <property type="entry name" value="HTH-type_TetR-like_transc_reg"/>
</dbReference>
<protein>
    <recommendedName>
        <fullName evidence="3">HTH tetR-type domain-containing protein</fullName>
    </recommendedName>
</protein>